<sequence length="148" mass="16037">MRSFQRASAWLAAFVIGLPTLGVVAVIVALRGRSWELFSAAYLVLFVLVYLAGLILLALLRFRPDWLRALVAAVAVYAIASVTPLTDALISYPYHVVRCGGLPVVGSFGAAPGYAVPGEEDYAVTPLDGSFFCTEKEAKDLGYYHDDY</sequence>
<evidence type="ECO:0000313" key="1">
    <source>
        <dbReference type="EMBL" id="KAB8194855.1"/>
    </source>
</evidence>
<reference evidence="1 2" key="1">
    <citation type="submission" date="2019-10" db="EMBL/GenBank/DDBJ databases">
        <title>Nonomuraea sp. nov., isolated from Phyllanthus amarus.</title>
        <authorList>
            <person name="Klykleung N."/>
            <person name="Tanasupawat S."/>
        </authorList>
    </citation>
    <scope>NUCLEOTIDE SEQUENCE [LARGE SCALE GENOMIC DNA]</scope>
    <source>
        <strain evidence="1 2">PA1-10</strain>
    </source>
</reference>
<protein>
    <submittedName>
        <fullName evidence="1">Uncharacterized protein</fullName>
    </submittedName>
</protein>
<proteinExistence type="predicted"/>
<dbReference type="OrthoDB" id="3535701at2"/>
<gene>
    <name evidence="1" type="ORF">FH608_017025</name>
</gene>
<dbReference type="Proteomes" id="UP000312512">
    <property type="component" value="Unassembled WGS sequence"/>
</dbReference>
<evidence type="ECO:0000313" key="2">
    <source>
        <dbReference type="Proteomes" id="UP000312512"/>
    </source>
</evidence>
<dbReference type="EMBL" id="VDLX02000005">
    <property type="protein sequence ID" value="KAB8194855.1"/>
    <property type="molecule type" value="Genomic_DNA"/>
</dbReference>
<accession>A0A5C4WLA0</accession>
<keyword evidence="2" id="KW-1185">Reference proteome</keyword>
<dbReference type="RefSeq" id="WP_139631447.1">
    <property type="nucleotide sequence ID" value="NZ_VDLX02000005.1"/>
</dbReference>
<name>A0A5C4WLA0_9ACTN</name>
<organism evidence="1 2">
    <name type="scientific">Nonomuraea phyllanthi</name>
    <dbReference type="NCBI Taxonomy" id="2219224"/>
    <lineage>
        <taxon>Bacteria</taxon>
        <taxon>Bacillati</taxon>
        <taxon>Actinomycetota</taxon>
        <taxon>Actinomycetes</taxon>
        <taxon>Streptosporangiales</taxon>
        <taxon>Streptosporangiaceae</taxon>
        <taxon>Nonomuraea</taxon>
    </lineage>
</organism>
<comment type="caution">
    <text evidence="1">The sequence shown here is derived from an EMBL/GenBank/DDBJ whole genome shotgun (WGS) entry which is preliminary data.</text>
</comment>
<dbReference type="AlphaFoldDB" id="A0A5C4WLA0"/>